<accession>A0AA40EE35</accession>
<gene>
    <name evidence="1" type="ORF">B0T18DRAFT_238681</name>
</gene>
<reference evidence="1" key="1">
    <citation type="submission" date="2023-06" db="EMBL/GenBank/DDBJ databases">
        <title>Genome-scale phylogeny and comparative genomics of the fungal order Sordariales.</title>
        <authorList>
            <consortium name="Lawrence Berkeley National Laboratory"/>
            <person name="Hensen N."/>
            <person name="Bonometti L."/>
            <person name="Westerberg I."/>
            <person name="Brannstrom I.O."/>
            <person name="Guillou S."/>
            <person name="Cros-Aarteil S."/>
            <person name="Calhoun S."/>
            <person name="Haridas S."/>
            <person name="Kuo A."/>
            <person name="Mondo S."/>
            <person name="Pangilinan J."/>
            <person name="Riley R."/>
            <person name="LaButti K."/>
            <person name="Andreopoulos B."/>
            <person name="Lipzen A."/>
            <person name="Chen C."/>
            <person name="Yanf M."/>
            <person name="Daum C."/>
            <person name="Ng V."/>
            <person name="Clum A."/>
            <person name="Steindorff A."/>
            <person name="Ohm R."/>
            <person name="Martin F."/>
            <person name="Silar P."/>
            <person name="Natvig D."/>
            <person name="Lalanne C."/>
            <person name="Gautier V."/>
            <person name="Ament-velasquez S.L."/>
            <person name="Kruys A."/>
            <person name="Hutchinson M.I."/>
            <person name="Powell A.J."/>
            <person name="Barry K."/>
            <person name="Miller A.N."/>
            <person name="Grigoriev I.V."/>
            <person name="Debuchy R."/>
            <person name="Gladieux P."/>
            <person name="Thoren M.H."/>
            <person name="Johannesson H."/>
        </authorList>
    </citation>
    <scope>NUCLEOTIDE SEQUENCE</scope>
    <source>
        <strain evidence="1">SMH3187-1</strain>
    </source>
</reference>
<proteinExistence type="predicted"/>
<keyword evidence="2" id="KW-1185">Reference proteome</keyword>
<organism evidence="1 2">
    <name type="scientific">Schizothecium vesticola</name>
    <dbReference type="NCBI Taxonomy" id="314040"/>
    <lineage>
        <taxon>Eukaryota</taxon>
        <taxon>Fungi</taxon>
        <taxon>Dikarya</taxon>
        <taxon>Ascomycota</taxon>
        <taxon>Pezizomycotina</taxon>
        <taxon>Sordariomycetes</taxon>
        <taxon>Sordariomycetidae</taxon>
        <taxon>Sordariales</taxon>
        <taxon>Schizotheciaceae</taxon>
        <taxon>Schizothecium</taxon>
    </lineage>
</organism>
<sequence>MNATDAPLAVFTIDYRRQRIVDPSPIDVLQRHRSRARLLLGPCGTLTYRYAWDSDEPAMPIASEMAVGDRNCHPMQRALSYLIARPVGTPFNPRRSPNVVVQIRSDHIKGWELSQTGPFSDQTPRPAYLTAAMHAMHAASVSCWLFGWWRYIYTGSDRIESDSHCCVVGSVALFLALRRRRGPPSAHCRASHRRILSGGAAFVALMLLKVCGLVTCRLDWFVKALLSFWRS</sequence>
<name>A0AA40EE35_9PEZI</name>
<dbReference type="AlphaFoldDB" id="A0AA40EE35"/>
<evidence type="ECO:0000313" key="1">
    <source>
        <dbReference type="EMBL" id="KAK0738064.1"/>
    </source>
</evidence>
<evidence type="ECO:0000313" key="2">
    <source>
        <dbReference type="Proteomes" id="UP001172155"/>
    </source>
</evidence>
<protein>
    <submittedName>
        <fullName evidence="1">Uncharacterized protein</fullName>
    </submittedName>
</protein>
<dbReference type="Proteomes" id="UP001172155">
    <property type="component" value="Unassembled WGS sequence"/>
</dbReference>
<comment type="caution">
    <text evidence="1">The sequence shown here is derived from an EMBL/GenBank/DDBJ whole genome shotgun (WGS) entry which is preliminary data.</text>
</comment>
<dbReference type="EMBL" id="JAUKUD010000007">
    <property type="protein sequence ID" value="KAK0738064.1"/>
    <property type="molecule type" value="Genomic_DNA"/>
</dbReference>